<dbReference type="Proteomes" id="UP000542811">
    <property type="component" value="Unassembled WGS sequence"/>
</dbReference>
<protein>
    <submittedName>
        <fullName evidence="1">Uncharacterized protein</fullName>
    </submittedName>
</protein>
<keyword evidence="2" id="KW-1185">Reference proteome</keyword>
<dbReference type="RefSeq" id="WP_077980363.1">
    <property type="nucleotide sequence ID" value="NZ_JACHXX010000016.1"/>
</dbReference>
<sequence length="74" mass="8044">MDNSVTLFGCRLEFDRAELCRDTQSPTGKIAAANCHPAEGAVDPYKGDPQGGGMTHALAATMWVVLVSDRYSRW</sequence>
<gene>
    <name evidence="1" type="ORF">FHS25_006788</name>
</gene>
<proteinExistence type="predicted"/>
<organism evidence="1 2">
    <name type="scientific">Rhizobium laguerreae</name>
    <dbReference type="NCBI Taxonomy" id="1076926"/>
    <lineage>
        <taxon>Bacteria</taxon>
        <taxon>Pseudomonadati</taxon>
        <taxon>Pseudomonadota</taxon>
        <taxon>Alphaproteobacteria</taxon>
        <taxon>Hyphomicrobiales</taxon>
        <taxon>Rhizobiaceae</taxon>
        <taxon>Rhizobium/Agrobacterium group</taxon>
        <taxon>Rhizobium</taxon>
    </lineage>
</organism>
<accession>A0ABR6GJ63</accession>
<comment type="caution">
    <text evidence="1">The sequence shown here is derived from an EMBL/GenBank/DDBJ whole genome shotgun (WGS) entry which is preliminary data.</text>
</comment>
<evidence type="ECO:0000313" key="1">
    <source>
        <dbReference type="EMBL" id="MBB3166271.1"/>
    </source>
</evidence>
<reference evidence="1 2" key="1">
    <citation type="submission" date="2020-08" db="EMBL/GenBank/DDBJ databases">
        <title>Genomic Encyclopedia of Type Strains, Phase III (KMG-III): the genomes of soil and plant-associated and newly described type strains.</title>
        <authorList>
            <person name="Whitman W."/>
        </authorList>
    </citation>
    <scope>NUCLEOTIDE SEQUENCE [LARGE SCALE GENOMIC DNA]</scope>
    <source>
        <strain evidence="1 2">CECT 8280</strain>
    </source>
</reference>
<dbReference type="EMBL" id="JACHXX010000016">
    <property type="protein sequence ID" value="MBB3166271.1"/>
    <property type="molecule type" value="Genomic_DNA"/>
</dbReference>
<evidence type="ECO:0000313" key="2">
    <source>
        <dbReference type="Proteomes" id="UP000542811"/>
    </source>
</evidence>
<name>A0ABR6GJ63_9HYPH</name>